<proteinExistence type="predicted"/>
<comment type="caution">
    <text evidence="1">The sequence shown here is derived from an EMBL/GenBank/DDBJ whole genome shotgun (WGS) entry which is preliminary data.</text>
</comment>
<sequence>MVLHAGKIKLMKHFGKVSLKSLAGLRFLRSLCLEPMTYKLRTHTASAQDEKTESPSQKSVPMVEEWTAHVKIFCRRLVVTRAHLMLTSDELRRLVY</sequence>
<keyword evidence="2" id="KW-1185">Reference proteome</keyword>
<evidence type="ECO:0000313" key="2">
    <source>
        <dbReference type="Proteomes" id="UP001283361"/>
    </source>
</evidence>
<reference evidence="1" key="1">
    <citation type="journal article" date="2023" name="G3 (Bethesda)">
        <title>A reference genome for the long-term kleptoplast-retaining sea slug Elysia crispata morphotype clarki.</title>
        <authorList>
            <person name="Eastman K.E."/>
            <person name="Pendleton A.L."/>
            <person name="Shaikh M.A."/>
            <person name="Suttiyut T."/>
            <person name="Ogas R."/>
            <person name="Tomko P."/>
            <person name="Gavelis G."/>
            <person name="Widhalm J.R."/>
            <person name="Wisecaver J.H."/>
        </authorList>
    </citation>
    <scope>NUCLEOTIDE SEQUENCE</scope>
    <source>
        <strain evidence="1">ECLA1</strain>
    </source>
</reference>
<gene>
    <name evidence="1" type="ORF">RRG08_030211</name>
</gene>
<evidence type="ECO:0000313" key="1">
    <source>
        <dbReference type="EMBL" id="KAK3793128.1"/>
    </source>
</evidence>
<dbReference type="Proteomes" id="UP001283361">
    <property type="component" value="Unassembled WGS sequence"/>
</dbReference>
<name>A0AAE1ASL8_9GAST</name>
<protein>
    <submittedName>
        <fullName evidence="1">Uncharacterized protein</fullName>
    </submittedName>
</protein>
<dbReference type="EMBL" id="JAWDGP010001279">
    <property type="protein sequence ID" value="KAK3793128.1"/>
    <property type="molecule type" value="Genomic_DNA"/>
</dbReference>
<accession>A0AAE1ASL8</accession>
<organism evidence="1 2">
    <name type="scientific">Elysia crispata</name>
    <name type="common">lettuce slug</name>
    <dbReference type="NCBI Taxonomy" id="231223"/>
    <lineage>
        <taxon>Eukaryota</taxon>
        <taxon>Metazoa</taxon>
        <taxon>Spiralia</taxon>
        <taxon>Lophotrochozoa</taxon>
        <taxon>Mollusca</taxon>
        <taxon>Gastropoda</taxon>
        <taxon>Heterobranchia</taxon>
        <taxon>Euthyneura</taxon>
        <taxon>Panpulmonata</taxon>
        <taxon>Sacoglossa</taxon>
        <taxon>Placobranchoidea</taxon>
        <taxon>Plakobranchidae</taxon>
        <taxon>Elysia</taxon>
    </lineage>
</organism>
<dbReference type="AlphaFoldDB" id="A0AAE1ASL8"/>